<accession>A0A6S6SNG3</accession>
<dbReference type="CDD" id="cd04301">
    <property type="entry name" value="NAT_SF"/>
    <property type="match status" value="1"/>
</dbReference>
<protein>
    <submittedName>
        <fullName evidence="2">GNAT family N-acetyltransferase</fullName>
    </submittedName>
</protein>
<dbReference type="SUPFAM" id="SSF55729">
    <property type="entry name" value="Acyl-CoA N-acyltransferases (Nat)"/>
    <property type="match status" value="1"/>
</dbReference>
<gene>
    <name evidence="2" type="ORF">HELGO_WM12198</name>
</gene>
<dbReference type="Pfam" id="PF13673">
    <property type="entry name" value="Acetyltransf_10"/>
    <property type="match status" value="1"/>
</dbReference>
<dbReference type="InterPro" id="IPR016181">
    <property type="entry name" value="Acyl_CoA_acyltransferase"/>
</dbReference>
<sequence length="148" mass="16899">MDIRKAQEVDLEAMNNVITDGVMQWDLPDRVRHLALSSFHYDALDLQYMDIQVAVDEESFIVGVVACEATDSPDEILLHGIFVRPNEQRKGLGKLLLRAVEQGEALSRMKKLLVKPQKEALNFFRGMGFERVMSKSNNQYENLMSKTL</sequence>
<organism evidence="2">
    <name type="scientific">uncultured Thiotrichaceae bacterium</name>
    <dbReference type="NCBI Taxonomy" id="298394"/>
    <lineage>
        <taxon>Bacteria</taxon>
        <taxon>Pseudomonadati</taxon>
        <taxon>Pseudomonadota</taxon>
        <taxon>Gammaproteobacteria</taxon>
        <taxon>Thiotrichales</taxon>
        <taxon>Thiotrichaceae</taxon>
        <taxon>environmental samples</taxon>
    </lineage>
</organism>
<evidence type="ECO:0000313" key="2">
    <source>
        <dbReference type="EMBL" id="CAA6806620.1"/>
    </source>
</evidence>
<dbReference type="AlphaFoldDB" id="A0A6S6SNG3"/>
<evidence type="ECO:0000259" key="1">
    <source>
        <dbReference type="PROSITE" id="PS51186"/>
    </source>
</evidence>
<reference evidence="2" key="1">
    <citation type="submission" date="2020-01" db="EMBL/GenBank/DDBJ databases">
        <authorList>
            <person name="Meier V. D."/>
            <person name="Meier V D."/>
        </authorList>
    </citation>
    <scope>NUCLEOTIDE SEQUENCE</scope>
    <source>
        <strain evidence="2">HLG_WM_MAG_07</strain>
    </source>
</reference>
<name>A0A6S6SNG3_9GAMM</name>
<dbReference type="InterPro" id="IPR000182">
    <property type="entry name" value="GNAT_dom"/>
</dbReference>
<keyword evidence="2" id="KW-0808">Transferase</keyword>
<dbReference type="PROSITE" id="PS51186">
    <property type="entry name" value="GNAT"/>
    <property type="match status" value="1"/>
</dbReference>
<proteinExistence type="predicted"/>
<dbReference type="Gene3D" id="3.40.630.30">
    <property type="match status" value="1"/>
</dbReference>
<dbReference type="EMBL" id="CACVAY010000030">
    <property type="protein sequence ID" value="CAA6806620.1"/>
    <property type="molecule type" value="Genomic_DNA"/>
</dbReference>
<dbReference type="GO" id="GO:0016747">
    <property type="term" value="F:acyltransferase activity, transferring groups other than amino-acyl groups"/>
    <property type="evidence" value="ECO:0007669"/>
    <property type="project" value="InterPro"/>
</dbReference>
<feature type="domain" description="N-acetyltransferase" evidence="1">
    <location>
        <begin position="1"/>
        <end position="148"/>
    </location>
</feature>